<dbReference type="Pfam" id="PF10609">
    <property type="entry name" value="ParA"/>
    <property type="match status" value="1"/>
</dbReference>
<dbReference type="GO" id="GO:0051782">
    <property type="term" value="P:negative regulation of cell division"/>
    <property type="evidence" value="ECO:0007669"/>
    <property type="project" value="TreeGrafter"/>
</dbReference>
<dbReference type="EMBL" id="JRPJ02000044">
    <property type="protein sequence ID" value="TLE08701.1"/>
    <property type="molecule type" value="Genomic_DNA"/>
</dbReference>
<dbReference type="KEGG" id="hbl:XJ32_05015"/>
<dbReference type="Gene3D" id="3.40.50.300">
    <property type="entry name" value="P-loop containing nucleotide triphosphate hydrolases"/>
    <property type="match status" value="1"/>
</dbReference>
<keyword evidence="2 3" id="KW-0067">ATP-binding</keyword>
<dbReference type="AlphaFoldDB" id="A0A099UZQ9"/>
<dbReference type="InterPro" id="IPR027417">
    <property type="entry name" value="P-loop_NTPase"/>
</dbReference>
<dbReference type="EMBL" id="CP019645">
    <property type="protein sequence ID" value="AQQ59560.1"/>
    <property type="molecule type" value="Genomic_DNA"/>
</dbReference>
<feature type="binding site" evidence="3">
    <location>
        <begin position="28"/>
        <end position="35"/>
    </location>
    <ligand>
        <name>ATP</name>
        <dbReference type="ChEBI" id="CHEBI:30616"/>
    </ligand>
</feature>
<dbReference type="Proteomes" id="UP000029857">
    <property type="component" value="Unassembled WGS sequence"/>
</dbReference>
<dbReference type="RefSeq" id="WP_005216607.1">
    <property type="nucleotide sequence ID" value="NZ_CABKOK010000001.1"/>
</dbReference>
<dbReference type="PANTHER" id="PTHR43384">
    <property type="entry name" value="SEPTUM SITE-DETERMINING PROTEIN MIND HOMOLOG, CHLOROPLASTIC-RELATED"/>
    <property type="match status" value="1"/>
</dbReference>
<dbReference type="PANTHER" id="PTHR43384:SF4">
    <property type="entry name" value="CELLULOSE BIOSYNTHESIS PROTEIN BCSQ-RELATED"/>
    <property type="match status" value="1"/>
</dbReference>
<evidence type="ECO:0000313" key="7">
    <source>
        <dbReference type="Proteomes" id="UP000188298"/>
    </source>
</evidence>
<dbReference type="PIRSF" id="PIRSF003092">
    <property type="entry name" value="MinD"/>
    <property type="match status" value="1"/>
</dbReference>
<dbReference type="SUPFAM" id="SSF52540">
    <property type="entry name" value="P-loop containing nucleoside triphosphate hydrolases"/>
    <property type="match status" value="1"/>
</dbReference>
<evidence type="ECO:0000256" key="2">
    <source>
        <dbReference type="ARBA" id="ARBA00022840"/>
    </source>
</evidence>
<evidence type="ECO:0000256" key="3">
    <source>
        <dbReference type="PIRSR" id="PIRSR003092-1"/>
    </source>
</evidence>
<dbReference type="InterPro" id="IPR033756">
    <property type="entry name" value="YlxH/NBP35"/>
</dbReference>
<dbReference type="InterPro" id="IPR025501">
    <property type="entry name" value="MinD_FleN"/>
</dbReference>
<organism evidence="5 6">
    <name type="scientific">Helicobacter bilis</name>
    <dbReference type="NCBI Taxonomy" id="37372"/>
    <lineage>
        <taxon>Bacteria</taxon>
        <taxon>Pseudomonadati</taxon>
        <taxon>Campylobacterota</taxon>
        <taxon>Epsilonproteobacteria</taxon>
        <taxon>Campylobacterales</taxon>
        <taxon>Helicobacteraceae</taxon>
        <taxon>Helicobacter</taxon>
    </lineage>
</organism>
<gene>
    <name evidence="5" type="ORF">LS79_009445</name>
    <name evidence="4" type="ORF">XJ32_05015</name>
</gene>
<dbReference type="Proteomes" id="UP000188298">
    <property type="component" value="Chromosome"/>
</dbReference>
<accession>A0A099UZQ9</accession>
<reference evidence="5 6" key="1">
    <citation type="journal article" date="2014" name="Genome Announc.">
        <title>Draft genome sequences of eight enterohepatic helicobacter species isolated from both laboratory and wild rodents.</title>
        <authorList>
            <person name="Sheh A."/>
            <person name="Shen Z."/>
            <person name="Fox J.G."/>
        </authorList>
    </citation>
    <scope>NUCLEOTIDE SEQUENCE [LARGE SCALE GENOMIC DNA]</scope>
    <source>
        <strain evidence="5 6">ATCC 49320</strain>
    </source>
</reference>
<proteinExistence type="predicted"/>
<sequence length="288" mass="31656">MIENQAKQLETMMRNKANTKYVAITSGKGGVGKSTLSANLAYKLNKLGFKVGVFDADIGLANLDLIFGIKTDKNILHAMKGEVSIDEVVYEIEPNLYLIPGDSGEEILKYAGNNLNIVENFIHESNILDTLDFLLIDTGAGIGPLNQSTLQACEHIIVVTMPDPSAITDAYATIKLNAHTKKQIFMVINMCKSQKEALAVFDRMESITKKHIPHLTLKFLGGLELNAAVNKATRNRALITKVEPFNSVSVGIGDIAALLAHEITDMEHNMLLESKGFKSFFKRMLGYL</sequence>
<reference evidence="5" key="3">
    <citation type="submission" date="2018-04" db="EMBL/GenBank/DDBJ databases">
        <authorList>
            <person name="Sheh A."/>
            <person name="Shen Z."/>
            <person name="Mannion A.J."/>
            <person name="Fox J.G."/>
        </authorList>
    </citation>
    <scope>NUCLEOTIDE SEQUENCE</scope>
    <source>
        <strain evidence="5">ATCC 49320</strain>
    </source>
</reference>
<dbReference type="GO" id="GO:0005829">
    <property type="term" value="C:cytosol"/>
    <property type="evidence" value="ECO:0007669"/>
    <property type="project" value="TreeGrafter"/>
</dbReference>
<dbReference type="InterPro" id="IPR050625">
    <property type="entry name" value="ParA/MinD_ATPase"/>
</dbReference>
<name>A0A099UZQ9_9HELI</name>
<evidence type="ECO:0000313" key="4">
    <source>
        <dbReference type="EMBL" id="AQQ59560.1"/>
    </source>
</evidence>
<evidence type="ECO:0000313" key="5">
    <source>
        <dbReference type="EMBL" id="TLE08701.1"/>
    </source>
</evidence>
<dbReference type="GO" id="GO:0005524">
    <property type="term" value="F:ATP binding"/>
    <property type="evidence" value="ECO:0007669"/>
    <property type="project" value="UniProtKB-KW"/>
</dbReference>
<dbReference type="GO" id="GO:0009898">
    <property type="term" value="C:cytoplasmic side of plasma membrane"/>
    <property type="evidence" value="ECO:0007669"/>
    <property type="project" value="TreeGrafter"/>
</dbReference>
<evidence type="ECO:0000256" key="1">
    <source>
        <dbReference type="ARBA" id="ARBA00022741"/>
    </source>
</evidence>
<protein>
    <submittedName>
        <fullName evidence="4">ATP-binding protein</fullName>
    </submittedName>
    <submittedName>
        <fullName evidence="5">MinD/ParA family protein</fullName>
    </submittedName>
</protein>
<keyword evidence="1 3" id="KW-0547">Nucleotide-binding</keyword>
<dbReference type="GO" id="GO:0016887">
    <property type="term" value="F:ATP hydrolysis activity"/>
    <property type="evidence" value="ECO:0007669"/>
    <property type="project" value="TreeGrafter"/>
</dbReference>
<reference evidence="4 7" key="2">
    <citation type="submission" date="2017-02" db="EMBL/GenBank/DDBJ databases">
        <title>Whole genome sequencing of Helicobacter bilis strain AAQJH.</title>
        <authorList>
            <person name="Conlan S."/>
            <person name="Thomas P.J."/>
            <person name="Mullikin J."/>
            <person name="Palmore T.N."/>
            <person name="Frank K.M."/>
            <person name="Segre J.A."/>
        </authorList>
    </citation>
    <scope>NUCLEOTIDE SEQUENCE [LARGE SCALE GENOMIC DNA]</scope>
    <source>
        <strain evidence="4 7">AAQJH</strain>
    </source>
</reference>
<evidence type="ECO:0000313" key="6">
    <source>
        <dbReference type="Proteomes" id="UP000029857"/>
    </source>
</evidence>